<dbReference type="InterPro" id="IPR018375">
    <property type="entry name" value="Coprogen_oxidase_CS"/>
</dbReference>
<comment type="similarity">
    <text evidence="2">Belongs to the aerobic coproporphyrinogen-III oxidase family.</text>
</comment>
<comment type="subunit">
    <text evidence="3">Homodimer.</text>
</comment>
<dbReference type="SUPFAM" id="SSF102886">
    <property type="entry name" value="Coproporphyrinogen III oxidase"/>
    <property type="match status" value="1"/>
</dbReference>
<comment type="pathway">
    <text evidence="1">Porphyrin-containing compound metabolism; protoporphyrin-IX biosynthesis; protoporphyrinogen-IX from coproporphyrinogen-III (O2 route): step 1/1.</text>
</comment>
<dbReference type="Proteomes" id="UP000708576">
    <property type="component" value="Unassembled WGS sequence"/>
</dbReference>
<dbReference type="Pfam" id="PF01218">
    <property type="entry name" value="Coprogen_oxidas"/>
    <property type="match status" value="1"/>
</dbReference>
<dbReference type="EC" id="1.3.3.3" evidence="4"/>
<organism evidence="8 9">
    <name type="scientific">Carboxylicivirga linearis</name>
    <dbReference type="NCBI Taxonomy" id="1628157"/>
    <lineage>
        <taxon>Bacteria</taxon>
        <taxon>Pseudomonadati</taxon>
        <taxon>Bacteroidota</taxon>
        <taxon>Bacteroidia</taxon>
        <taxon>Marinilabiliales</taxon>
        <taxon>Marinilabiliaceae</taxon>
        <taxon>Carboxylicivirga</taxon>
    </lineage>
</organism>
<dbReference type="EMBL" id="JAGUCO010000007">
    <property type="protein sequence ID" value="MBS2098898.1"/>
    <property type="molecule type" value="Genomic_DNA"/>
</dbReference>
<comment type="caution">
    <text evidence="8">The sequence shown here is derived from an EMBL/GenBank/DDBJ whole genome shotgun (WGS) entry which is preliminary data.</text>
</comment>
<dbReference type="PIRSF" id="PIRSF000166">
    <property type="entry name" value="Coproporphyri_ox"/>
    <property type="match status" value="1"/>
</dbReference>
<evidence type="ECO:0000256" key="7">
    <source>
        <dbReference type="ARBA" id="ARBA00023244"/>
    </source>
</evidence>
<dbReference type="PANTHER" id="PTHR10755:SF0">
    <property type="entry name" value="OXYGEN-DEPENDENT COPROPORPHYRINOGEN-III OXIDASE, MITOCHONDRIAL"/>
    <property type="match status" value="1"/>
</dbReference>
<gene>
    <name evidence="8" type="primary">hemF</name>
    <name evidence="8" type="ORF">KEM10_11460</name>
</gene>
<keyword evidence="7" id="KW-0627">Porphyrin biosynthesis</keyword>
<evidence type="ECO:0000256" key="6">
    <source>
        <dbReference type="ARBA" id="ARBA00023133"/>
    </source>
</evidence>
<dbReference type="NCBIfam" id="NF003727">
    <property type="entry name" value="PRK05330.1"/>
    <property type="match status" value="1"/>
</dbReference>
<dbReference type="RefSeq" id="WP_212216142.1">
    <property type="nucleotide sequence ID" value="NZ_JAGUCO010000007.1"/>
</dbReference>
<dbReference type="InterPro" id="IPR001260">
    <property type="entry name" value="Coprogen_oxidase_aer"/>
</dbReference>
<evidence type="ECO:0000313" key="9">
    <source>
        <dbReference type="Proteomes" id="UP000708576"/>
    </source>
</evidence>
<dbReference type="GO" id="GO:0004109">
    <property type="term" value="F:coproporphyrinogen oxidase activity"/>
    <property type="evidence" value="ECO:0007669"/>
    <property type="project" value="UniProtKB-EC"/>
</dbReference>
<evidence type="ECO:0000256" key="2">
    <source>
        <dbReference type="ARBA" id="ARBA00010644"/>
    </source>
</evidence>
<protein>
    <recommendedName>
        <fullName evidence="4">coproporphyrinogen oxidase</fullName>
        <ecNumber evidence="4">1.3.3.3</ecNumber>
    </recommendedName>
</protein>
<name>A0ABS5JVF2_9BACT</name>
<dbReference type="InterPro" id="IPR036406">
    <property type="entry name" value="Coprogen_oxidase_aer_sf"/>
</dbReference>
<dbReference type="PANTHER" id="PTHR10755">
    <property type="entry name" value="COPROPORPHYRINOGEN III OXIDASE, MITOCHONDRIAL"/>
    <property type="match status" value="1"/>
</dbReference>
<dbReference type="PRINTS" id="PR00073">
    <property type="entry name" value="COPRGNOXDASE"/>
</dbReference>
<evidence type="ECO:0000313" key="8">
    <source>
        <dbReference type="EMBL" id="MBS2098898.1"/>
    </source>
</evidence>
<evidence type="ECO:0000256" key="3">
    <source>
        <dbReference type="ARBA" id="ARBA00011738"/>
    </source>
</evidence>
<dbReference type="PROSITE" id="PS01021">
    <property type="entry name" value="COPROGEN_OXIDASE"/>
    <property type="match status" value="1"/>
</dbReference>
<keyword evidence="9" id="KW-1185">Reference proteome</keyword>
<evidence type="ECO:0000256" key="1">
    <source>
        <dbReference type="ARBA" id="ARBA00005168"/>
    </source>
</evidence>
<proteinExistence type="inferred from homology"/>
<evidence type="ECO:0000256" key="5">
    <source>
        <dbReference type="ARBA" id="ARBA00023002"/>
    </source>
</evidence>
<accession>A0ABS5JVF2</accession>
<sequence length="299" mass="34635">MINSDYITEQFEQLQQNICKVLDKADGKTSFKMNPWQKDIGRGVSGVMQDGKYIEKAAVNFSKVSGPYTKQMAQLLGEDANNYTATGVSSILHPINVHVPIIHMNVRYFELDNGISWFGGGIDLTPHYIIKEDAQWFHQQLKKVCDKTYPNFYERFKPWADDYFFLPHRNETRGVGGIFYDRIKPDEKLSIQQLLNFSIDLGELYPKIYSELIQRHGDKPVSEEERKWQLLRRGRYVEFNLVHDRGTKFGLVSGGNTESILLSMPPDASWEYMQTPIEGSREAETQKLLKKEIDWINIV</sequence>
<keyword evidence="5 8" id="KW-0560">Oxidoreductase</keyword>
<evidence type="ECO:0000256" key="4">
    <source>
        <dbReference type="ARBA" id="ARBA00012869"/>
    </source>
</evidence>
<dbReference type="Gene3D" id="3.40.1500.10">
    <property type="entry name" value="Coproporphyrinogen III oxidase, aerobic"/>
    <property type="match status" value="1"/>
</dbReference>
<reference evidence="8 9" key="1">
    <citation type="journal article" date="2015" name="Int. J. Syst. Evol. Microbiol.">
        <title>Carboxylicivirga linearis sp. nov., isolated from a sea cucumber culture pond.</title>
        <authorList>
            <person name="Wang F.Q."/>
            <person name="Zhou Y.X."/>
            <person name="Lin X.Z."/>
            <person name="Chen G.J."/>
            <person name="Du Z.J."/>
        </authorList>
    </citation>
    <scope>NUCLEOTIDE SEQUENCE [LARGE SCALE GENOMIC DNA]</scope>
    <source>
        <strain evidence="8 9">FB218</strain>
    </source>
</reference>
<keyword evidence="6" id="KW-0350">Heme biosynthesis</keyword>